<keyword evidence="6" id="KW-0067">ATP-binding</keyword>
<evidence type="ECO:0000256" key="7">
    <source>
        <dbReference type="ARBA" id="ARBA00022856"/>
    </source>
</evidence>
<evidence type="ECO:0000256" key="2">
    <source>
        <dbReference type="ARBA" id="ARBA00006493"/>
    </source>
</evidence>
<dbReference type="SUPFAM" id="SSF90123">
    <property type="entry name" value="ABC transporter transmembrane region"/>
    <property type="match status" value="1"/>
</dbReference>
<dbReference type="Gene3D" id="1.20.1560.10">
    <property type="entry name" value="ABC transporter type 1, transmembrane domain"/>
    <property type="match status" value="1"/>
</dbReference>
<protein>
    <submittedName>
        <fullName evidence="15">Uncharacterized protein</fullName>
    </submittedName>
</protein>
<evidence type="ECO:0000313" key="16">
    <source>
        <dbReference type="Proteomes" id="UP000614601"/>
    </source>
</evidence>
<keyword evidence="5" id="KW-0547">Nucleotide-binding</keyword>
<name>A0A811K3G4_9BILA</name>
<evidence type="ECO:0000256" key="11">
    <source>
        <dbReference type="SAM" id="MobiDB-lite"/>
    </source>
</evidence>
<dbReference type="InterPro" id="IPR003439">
    <property type="entry name" value="ABC_transporter-like_ATP-bd"/>
</dbReference>
<dbReference type="Proteomes" id="UP000614601">
    <property type="component" value="Unassembled WGS sequence"/>
</dbReference>
<evidence type="ECO:0000256" key="5">
    <source>
        <dbReference type="ARBA" id="ARBA00022741"/>
    </source>
</evidence>
<evidence type="ECO:0000256" key="12">
    <source>
        <dbReference type="SAM" id="Phobius"/>
    </source>
</evidence>
<evidence type="ECO:0000313" key="15">
    <source>
        <dbReference type="EMBL" id="CAD5210027.1"/>
    </source>
</evidence>
<dbReference type="OrthoDB" id="6500128at2759"/>
<proteinExistence type="inferred from homology"/>
<feature type="transmembrane region" description="Helical" evidence="12">
    <location>
        <begin position="53"/>
        <end position="79"/>
    </location>
</feature>
<feature type="transmembrane region" description="Helical" evidence="12">
    <location>
        <begin position="135"/>
        <end position="156"/>
    </location>
</feature>
<organism evidence="15 16">
    <name type="scientific">Bursaphelenchus okinawaensis</name>
    <dbReference type="NCBI Taxonomy" id="465554"/>
    <lineage>
        <taxon>Eukaryota</taxon>
        <taxon>Metazoa</taxon>
        <taxon>Ecdysozoa</taxon>
        <taxon>Nematoda</taxon>
        <taxon>Chromadorea</taxon>
        <taxon>Rhabditida</taxon>
        <taxon>Tylenchina</taxon>
        <taxon>Tylenchomorpha</taxon>
        <taxon>Aphelenchoidea</taxon>
        <taxon>Aphelenchoididae</taxon>
        <taxon>Bursaphelenchus</taxon>
    </lineage>
</organism>
<evidence type="ECO:0000256" key="1">
    <source>
        <dbReference type="ARBA" id="ARBA00004127"/>
    </source>
</evidence>
<dbReference type="InterPro" id="IPR027417">
    <property type="entry name" value="P-loop_NTPase"/>
</dbReference>
<dbReference type="CDD" id="cd03249">
    <property type="entry name" value="ABC_MTABC3_MDL1_MDL2"/>
    <property type="match status" value="1"/>
</dbReference>
<dbReference type="SMART" id="SM00382">
    <property type="entry name" value="AAA"/>
    <property type="match status" value="1"/>
</dbReference>
<dbReference type="EMBL" id="CAJFDH010000002">
    <property type="protein sequence ID" value="CAD5210027.1"/>
    <property type="molecule type" value="Genomic_DNA"/>
</dbReference>
<evidence type="ECO:0000256" key="10">
    <source>
        <dbReference type="ARBA" id="ARBA00023136"/>
    </source>
</evidence>
<gene>
    <name evidence="15" type="ORF">BOKJ2_LOCUS2982</name>
</gene>
<feature type="region of interest" description="Disordered" evidence="11">
    <location>
        <begin position="698"/>
        <end position="738"/>
    </location>
</feature>
<keyword evidence="16" id="KW-1185">Reference proteome</keyword>
<dbReference type="Proteomes" id="UP000783686">
    <property type="component" value="Unassembled WGS sequence"/>
</dbReference>
<keyword evidence="10 12" id="KW-0472">Membrane</keyword>
<dbReference type="PROSITE" id="PS50893">
    <property type="entry name" value="ABC_TRANSPORTER_2"/>
    <property type="match status" value="1"/>
</dbReference>
<dbReference type="Pfam" id="PF00664">
    <property type="entry name" value="ABC_membrane"/>
    <property type="match status" value="1"/>
</dbReference>
<reference evidence="15" key="1">
    <citation type="submission" date="2020-09" db="EMBL/GenBank/DDBJ databases">
        <authorList>
            <person name="Kikuchi T."/>
        </authorList>
    </citation>
    <scope>NUCLEOTIDE SEQUENCE</scope>
    <source>
        <strain evidence="15">SH1</strain>
    </source>
</reference>
<comment type="caution">
    <text evidence="15">The sequence shown here is derived from an EMBL/GenBank/DDBJ whole genome shotgun (WGS) entry which is preliminary data.</text>
</comment>
<accession>A0A811K3G4</accession>
<dbReference type="AlphaFoldDB" id="A0A811K3G4"/>
<keyword evidence="3" id="KW-0813">Transport</keyword>
<dbReference type="InterPro" id="IPR036640">
    <property type="entry name" value="ABC1_TM_sf"/>
</dbReference>
<evidence type="ECO:0000259" key="14">
    <source>
        <dbReference type="PROSITE" id="PS50929"/>
    </source>
</evidence>
<evidence type="ECO:0000256" key="4">
    <source>
        <dbReference type="ARBA" id="ARBA00022692"/>
    </source>
</evidence>
<dbReference type="InterPro" id="IPR011527">
    <property type="entry name" value="ABC1_TM_dom"/>
</dbReference>
<keyword evidence="7" id="KW-0653">Protein transport</keyword>
<comment type="similarity">
    <text evidence="2">Belongs to the ABC transporter superfamily. ABCB family. MHC peptide exporter (TC 3.A.1.209) subfamily.</text>
</comment>
<feature type="transmembrane region" description="Helical" evidence="12">
    <location>
        <begin position="265"/>
        <end position="289"/>
    </location>
</feature>
<evidence type="ECO:0000256" key="8">
    <source>
        <dbReference type="ARBA" id="ARBA00022967"/>
    </source>
</evidence>
<dbReference type="CDD" id="cd18572">
    <property type="entry name" value="ABC_6TM_TAP"/>
    <property type="match status" value="1"/>
</dbReference>
<evidence type="ECO:0000259" key="13">
    <source>
        <dbReference type="PROSITE" id="PS50893"/>
    </source>
</evidence>
<dbReference type="Pfam" id="PF00005">
    <property type="entry name" value="ABC_tran"/>
    <property type="match status" value="1"/>
</dbReference>
<evidence type="ECO:0000256" key="3">
    <source>
        <dbReference type="ARBA" id="ARBA00022448"/>
    </source>
</evidence>
<feature type="domain" description="ABC transmembrane type-1" evidence="14">
    <location>
        <begin position="141"/>
        <end position="424"/>
    </location>
</feature>
<feature type="domain" description="ABC transporter" evidence="13">
    <location>
        <begin position="456"/>
        <end position="693"/>
    </location>
</feature>
<dbReference type="PANTHER" id="PTHR43394">
    <property type="entry name" value="ATP-DEPENDENT PERMEASE MDL1, MITOCHONDRIAL"/>
    <property type="match status" value="1"/>
</dbReference>
<dbReference type="PROSITE" id="PS00211">
    <property type="entry name" value="ABC_TRANSPORTER_1"/>
    <property type="match status" value="1"/>
</dbReference>
<dbReference type="PROSITE" id="PS50929">
    <property type="entry name" value="ABC_TM1F"/>
    <property type="match status" value="1"/>
</dbReference>
<dbReference type="Gene3D" id="3.40.50.300">
    <property type="entry name" value="P-loop containing nucleotide triphosphate hydrolases"/>
    <property type="match status" value="1"/>
</dbReference>
<dbReference type="FunFam" id="1.20.1560.10:FF:000154">
    <property type="entry name" value="HAlF transporter (PGP related)"/>
    <property type="match status" value="1"/>
</dbReference>
<dbReference type="InterPro" id="IPR003593">
    <property type="entry name" value="AAA+_ATPase"/>
</dbReference>
<dbReference type="SUPFAM" id="SSF52540">
    <property type="entry name" value="P-loop containing nucleoside triphosphate hydrolases"/>
    <property type="match status" value="1"/>
</dbReference>
<dbReference type="GO" id="GO:0016887">
    <property type="term" value="F:ATP hydrolysis activity"/>
    <property type="evidence" value="ECO:0007669"/>
    <property type="project" value="InterPro"/>
</dbReference>
<feature type="transmembrane region" description="Helical" evidence="12">
    <location>
        <begin position="176"/>
        <end position="198"/>
    </location>
</feature>
<feature type="compositionally biased region" description="Acidic residues" evidence="11">
    <location>
        <begin position="96"/>
        <end position="108"/>
    </location>
</feature>
<keyword evidence="9 12" id="KW-1133">Transmembrane helix</keyword>
<dbReference type="EMBL" id="CAJFCW020000002">
    <property type="protein sequence ID" value="CAG9090568.1"/>
    <property type="molecule type" value="Genomic_DNA"/>
</dbReference>
<dbReference type="FunFam" id="3.40.50.300:FF:000140">
    <property type="entry name" value="Lipid A export ATP-binding/permease protein MsbA"/>
    <property type="match status" value="1"/>
</dbReference>
<dbReference type="GO" id="GO:0005524">
    <property type="term" value="F:ATP binding"/>
    <property type="evidence" value="ECO:0007669"/>
    <property type="project" value="UniProtKB-KW"/>
</dbReference>
<keyword evidence="4 12" id="KW-0812">Transmembrane</keyword>
<keyword evidence="7" id="KW-0571">Peptide transport</keyword>
<comment type="subcellular location">
    <subcellularLocation>
        <location evidence="1">Endomembrane system</location>
        <topology evidence="1">Multi-pass membrane protein</topology>
    </subcellularLocation>
</comment>
<dbReference type="PIRSF" id="PIRSF002773">
    <property type="entry name" value="ABC_prm/ATPase_B"/>
    <property type="match status" value="1"/>
</dbReference>
<keyword evidence="8" id="KW-1278">Translocase</keyword>
<sequence length="738" mass="83146">MIIRYIFIFTGLVLVASKVSTDLFFLLFTSYGVCSISFSLIKLLCFSEWPNQLYFVGVWLSIIWNVFGSVLSVAAYHFLIKKRMFQVDYERMDEENTNQEDQSDESNDGTDKPEPVTRKSVMAHVKFLLKYAAQFWRWFSVACVFLVIYSSARIFIPYYTGQVIATIVHPDEETRKVFYSLVFKMCILMVISTICAGLRGASFSWGGALVNRTMRKDLFNSLVKQEIAFFDKLQTGAVLSRLTTDCQTVTSILELNINLFMRNTVMLVGSLVFMMNLSWRLTVVTFIVIPPIGVFTKLYGQYYDKLTESFQTTLAEANRTAEECLGTMRTVRAFACEREEATRFDDKLVETLGIMKKKTLAFMGYAWLNELSENIVLISVLVYAGHLAMNGLLSIEQITSFLLYQLQLGETFYNLNYVFSGLMESVGASRKVFEYMHKEPEIAYNGTIQKPVEGSIKFEDVSFSYPTRPNSEVLKSLNMTINPGETCALVGPSGAGKSSIIALLEYFYEIGKGRITLDGVDIKDYAHRFYHQQVSLVSQEPTLYSGSIRYNILYGCEEWATDTDMIEAAKLANAHDFISELDEGYDTKCGEKGVQMSGGQKQRIAIARALIRKPAVLILDEATSALDAESEYIIQKALNQCSVGRTVIVIAHRLSTVEKADRIFVIKKGQVIQEGNHQSLMAVDGVYKQLVRRQLLNKEKEDGKDGSGEDADVTPASTTADLQNEDLSSENKAGEKKE</sequence>
<dbReference type="GO" id="GO:0015421">
    <property type="term" value="F:ABC-type oligopeptide transporter activity"/>
    <property type="evidence" value="ECO:0007669"/>
    <property type="project" value="TreeGrafter"/>
</dbReference>
<dbReference type="InterPro" id="IPR039421">
    <property type="entry name" value="Type_1_exporter"/>
</dbReference>
<dbReference type="GO" id="GO:0016020">
    <property type="term" value="C:membrane"/>
    <property type="evidence" value="ECO:0007669"/>
    <property type="project" value="InterPro"/>
</dbReference>
<evidence type="ECO:0000256" key="9">
    <source>
        <dbReference type="ARBA" id="ARBA00022989"/>
    </source>
</evidence>
<feature type="region of interest" description="Disordered" evidence="11">
    <location>
        <begin position="96"/>
        <end position="115"/>
    </location>
</feature>
<dbReference type="GO" id="GO:0012505">
    <property type="term" value="C:endomembrane system"/>
    <property type="evidence" value="ECO:0007669"/>
    <property type="project" value="UniProtKB-SubCell"/>
</dbReference>
<evidence type="ECO:0000256" key="6">
    <source>
        <dbReference type="ARBA" id="ARBA00022840"/>
    </source>
</evidence>
<feature type="compositionally biased region" description="Basic and acidic residues" evidence="11">
    <location>
        <begin position="698"/>
        <end position="707"/>
    </location>
</feature>
<dbReference type="InterPro" id="IPR017871">
    <property type="entry name" value="ABC_transporter-like_CS"/>
</dbReference>
<dbReference type="PANTHER" id="PTHR43394:SF19">
    <property type="entry name" value="ABC TRANSPORTER B FAMILY"/>
    <property type="match status" value="1"/>
</dbReference>